<dbReference type="AlphaFoldDB" id="A0A1S9PGL4"/>
<evidence type="ECO:0000313" key="2">
    <source>
        <dbReference type="Proteomes" id="UP000189739"/>
    </source>
</evidence>
<dbReference type="Gene3D" id="1.25.10.90">
    <property type="match status" value="1"/>
</dbReference>
<dbReference type="CDD" id="cd06561">
    <property type="entry name" value="AlkD_like"/>
    <property type="match status" value="1"/>
</dbReference>
<dbReference type="STRING" id="1792845.BC343_26625"/>
<dbReference type="Proteomes" id="UP000189739">
    <property type="component" value="Unassembled WGS sequence"/>
</dbReference>
<sequence length="220" mass="25443">MDEVQHIINLLKARANAKYLAGMQRFGIDDQYALGVRIPEVRKIAKAYKKNHQLALQLWATGIHEARIMASMVDDPAQVTAQQIDEWTAQFYSWDLCDQVCGNLFDRTPFAVAKAFEFSAREEEYVKRTGFVLMAEYAIHHKKATNEELMQFFPIMEREAWDGRNFVKKAVNWALRQIGKRNAFLRAEAIATAHRILQQDSKAAKWIANDALRELLKRDN</sequence>
<dbReference type="InterPro" id="IPR014825">
    <property type="entry name" value="DNA_alkylation"/>
</dbReference>
<organism evidence="1 2">
    <name type="scientific">Mucilaginibacter pedocola</name>
    <dbReference type="NCBI Taxonomy" id="1792845"/>
    <lineage>
        <taxon>Bacteria</taxon>
        <taxon>Pseudomonadati</taxon>
        <taxon>Bacteroidota</taxon>
        <taxon>Sphingobacteriia</taxon>
        <taxon>Sphingobacteriales</taxon>
        <taxon>Sphingobacteriaceae</taxon>
        <taxon>Mucilaginibacter</taxon>
    </lineage>
</organism>
<name>A0A1S9PGL4_9SPHI</name>
<evidence type="ECO:0000313" key="1">
    <source>
        <dbReference type="EMBL" id="OOQ60103.1"/>
    </source>
</evidence>
<comment type="caution">
    <text evidence="1">The sequence shown here is derived from an EMBL/GenBank/DDBJ whole genome shotgun (WGS) entry which is preliminary data.</text>
</comment>
<proteinExistence type="predicted"/>
<accession>A0A1S9PGL4</accession>
<dbReference type="PANTHER" id="PTHR41291:SF1">
    <property type="entry name" value="DNA ALKYLATION REPAIR PROTEIN"/>
    <property type="match status" value="1"/>
</dbReference>
<dbReference type="EMBL" id="MBTF01000009">
    <property type="protein sequence ID" value="OOQ60103.1"/>
    <property type="molecule type" value="Genomic_DNA"/>
</dbReference>
<reference evidence="1 2" key="1">
    <citation type="submission" date="2016-07" db="EMBL/GenBank/DDBJ databases">
        <title>Genomic analysis of zinc-resistant bacterium Mucilaginibacter pedocola TBZ30.</title>
        <authorList>
            <person name="Huang J."/>
            <person name="Tang J."/>
        </authorList>
    </citation>
    <scope>NUCLEOTIDE SEQUENCE [LARGE SCALE GENOMIC DNA]</scope>
    <source>
        <strain evidence="1 2">TBZ30</strain>
    </source>
</reference>
<dbReference type="RefSeq" id="WP_078347879.1">
    <property type="nucleotide sequence ID" value="NZ_MBTF01000009.1"/>
</dbReference>
<dbReference type="Pfam" id="PF08713">
    <property type="entry name" value="DNA_alkylation"/>
    <property type="match status" value="1"/>
</dbReference>
<dbReference type="OrthoDB" id="1117222at2"/>
<gene>
    <name evidence="1" type="ORF">BC343_26625</name>
</gene>
<protein>
    <submittedName>
        <fullName evidence="1">DNA alkylation repair protein</fullName>
    </submittedName>
</protein>
<dbReference type="InterPro" id="IPR016024">
    <property type="entry name" value="ARM-type_fold"/>
</dbReference>
<dbReference type="PANTHER" id="PTHR41291">
    <property type="entry name" value="DNA ALKYLATION REPAIR PROTEIN"/>
    <property type="match status" value="1"/>
</dbReference>
<keyword evidence="2" id="KW-1185">Reference proteome</keyword>
<dbReference type="SUPFAM" id="SSF48371">
    <property type="entry name" value="ARM repeat"/>
    <property type="match status" value="1"/>
</dbReference>